<evidence type="ECO:0008006" key="3">
    <source>
        <dbReference type="Google" id="ProtNLM"/>
    </source>
</evidence>
<dbReference type="RefSeq" id="WP_269561822.1">
    <property type="nucleotide sequence ID" value="NZ_CP114767.1"/>
</dbReference>
<accession>A0ABY7LTP1</accession>
<reference evidence="1 2" key="1">
    <citation type="submission" date="2022-12" db="EMBL/GenBank/DDBJ databases">
        <title>Hymenobacter canadensis sp. nov. isolated from lake water of the Cambridge Bay, Canada.</title>
        <authorList>
            <person name="Kim W.H."/>
            <person name="Lee Y.M."/>
        </authorList>
    </citation>
    <scope>NUCLEOTIDE SEQUENCE [LARGE SCALE GENOMIC DNA]</scope>
    <source>
        <strain evidence="1 2">PAMC 29467</strain>
    </source>
</reference>
<dbReference type="EMBL" id="CP114767">
    <property type="protein sequence ID" value="WBA43783.1"/>
    <property type="molecule type" value="Genomic_DNA"/>
</dbReference>
<keyword evidence="2" id="KW-1185">Reference proteome</keyword>
<protein>
    <recommendedName>
        <fullName evidence="3">Lipoprotein</fullName>
    </recommendedName>
</protein>
<dbReference type="Proteomes" id="UP001211005">
    <property type="component" value="Chromosome"/>
</dbReference>
<proteinExistence type="predicted"/>
<dbReference type="PROSITE" id="PS51257">
    <property type="entry name" value="PROKAR_LIPOPROTEIN"/>
    <property type="match status" value="1"/>
</dbReference>
<name>A0ABY7LTP1_9BACT</name>
<sequence length="214" mass="24475">MKHTYLLPAFALLGLVSGCAKDPAQEFKLSAEQLAWQPYRTGEVLRFGHDKSSKIRTYRVIEVQDRMETQYQSGSWLPFPQKEPPLYQYLTIKVQRTDSTSQPWVALDMHLYSMPVGGIELRAAAEWESFYNTYLPIDSVNAGVSIDTLYYPGIKLLPTVRLGPTTHPQVIFCRNKYPNSIPAGGKRNRYLYYAKRKGVVGFQEDGSGLWYRLP</sequence>
<evidence type="ECO:0000313" key="1">
    <source>
        <dbReference type="EMBL" id="WBA43783.1"/>
    </source>
</evidence>
<organism evidence="1 2">
    <name type="scientific">Hymenobacter canadensis</name>
    <dbReference type="NCBI Taxonomy" id="2999067"/>
    <lineage>
        <taxon>Bacteria</taxon>
        <taxon>Pseudomonadati</taxon>
        <taxon>Bacteroidota</taxon>
        <taxon>Cytophagia</taxon>
        <taxon>Cytophagales</taxon>
        <taxon>Hymenobacteraceae</taxon>
        <taxon>Hymenobacter</taxon>
    </lineage>
</organism>
<gene>
    <name evidence="1" type="ORF">O3303_09495</name>
</gene>
<evidence type="ECO:0000313" key="2">
    <source>
        <dbReference type="Proteomes" id="UP001211005"/>
    </source>
</evidence>